<dbReference type="PANTHER" id="PTHR15079">
    <property type="entry name" value="MYD88"/>
    <property type="match status" value="1"/>
</dbReference>
<evidence type="ECO:0000256" key="1">
    <source>
        <dbReference type="SAM" id="MobiDB-lite"/>
    </source>
</evidence>
<dbReference type="GO" id="GO:0035325">
    <property type="term" value="F:Toll-like receptor binding"/>
    <property type="evidence" value="ECO:0007669"/>
    <property type="project" value="TreeGrafter"/>
</dbReference>
<keyword evidence="4" id="KW-1185">Reference proteome</keyword>
<feature type="region of interest" description="Disordered" evidence="1">
    <location>
        <begin position="303"/>
        <end position="329"/>
    </location>
</feature>
<name>A0A9P0A031_BEMTA</name>
<protein>
    <recommendedName>
        <fullName evidence="2">TIR domain-containing protein</fullName>
    </recommendedName>
</protein>
<dbReference type="KEGG" id="btab:109038841"/>
<dbReference type="InterPro" id="IPR035897">
    <property type="entry name" value="Toll_tir_struct_dom_sf"/>
</dbReference>
<evidence type="ECO:0000313" key="3">
    <source>
        <dbReference type="EMBL" id="CAH0381505.1"/>
    </source>
</evidence>
<gene>
    <name evidence="3" type="ORF">BEMITA_LOCUS1149</name>
</gene>
<dbReference type="InterPro" id="IPR011029">
    <property type="entry name" value="DEATH-like_dom_sf"/>
</dbReference>
<reference evidence="3" key="1">
    <citation type="submission" date="2021-12" db="EMBL/GenBank/DDBJ databases">
        <authorList>
            <person name="King R."/>
        </authorList>
    </citation>
    <scope>NUCLEOTIDE SEQUENCE</scope>
</reference>
<feature type="compositionally biased region" description="Polar residues" evidence="1">
    <location>
        <begin position="344"/>
        <end position="359"/>
    </location>
</feature>
<accession>A0A9P0A031</accession>
<organism evidence="3 4">
    <name type="scientific">Bemisia tabaci</name>
    <name type="common">Sweetpotato whitefly</name>
    <name type="synonym">Aleurodes tabaci</name>
    <dbReference type="NCBI Taxonomy" id="7038"/>
    <lineage>
        <taxon>Eukaryota</taxon>
        <taxon>Metazoa</taxon>
        <taxon>Ecdysozoa</taxon>
        <taxon>Arthropoda</taxon>
        <taxon>Hexapoda</taxon>
        <taxon>Insecta</taxon>
        <taxon>Pterygota</taxon>
        <taxon>Neoptera</taxon>
        <taxon>Paraneoptera</taxon>
        <taxon>Hemiptera</taxon>
        <taxon>Sternorrhyncha</taxon>
        <taxon>Aleyrodoidea</taxon>
        <taxon>Aleyrodidae</taxon>
        <taxon>Aleyrodinae</taxon>
        <taxon>Bemisia</taxon>
    </lineage>
</organism>
<feature type="region of interest" description="Disordered" evidence="1">
    <location>
        <begin position="344"/>
        <end position="399"/>
    </location>
</feature>
<dbReference type="GO" id="GO:0005886">
    <property type="term" value="C:plasma membrane"/>
    <property type="evidence" value="ECO:0007669"/>
    <property type="project" value="TreeGrafter"/>
</dbReference>
<dbReference type="Proteomes" id="UP001152759">
    <property type="component" value="Chromosome 1"/>
</dbReference>
<feature type="domain" description="TIR" evidence="2">
    <location>
        <begin position="149"/>
        <end position="282"/>
    </location>
</feature>
<evidence type="ECO:0000313" key="4">
    <source>
        <dbReference type="Proteomes" id="UP001152759"/>
    </source>
</evidence>
<dbReference type="GO" id="GO:0050830">
    <property type="term" value="P:defense response to Gram-positive bacterium"/>
    <property type="evidence" value="ECO:0007669"/>
    <property type="project" value="TreeGrafter"/>
</dbReference>
<dbReference type="SUPFAM" id="SSF52200">
    <property type="entry name" value="Toll/Interleukin receptor TIR domain"/>
    <property type="match status" value="1"/>
</dbReference>
<dbReference type="Pfam" id="PF13676">
    <property type="entry name" value="TIR_2"/>
    <property type="match status" value="1"/>
</dbReference>
<proteinExistence type="predicted"/>
<sequence>MTICEKIDLSDIPVSALRPASKEKLCAMLNFNLVIPSPSGLPRDWRGLAQLLNVKPPCGYMPNPTGHILCQFEKLPNSTLDKLHKAFGELDRWDVFDDMDNIFQTDGKNYLQVVQNSPGNSSSLHIDFLTDDIVTLDDLHRAKNNQPPLIYDAFVLFAQEDEEFAQMTIDKLEKEYLAKVCYKDRDFIAGLPLEHTGVMKMLEERCHHLVVIISNSFIRSEFNKYFLNFAAAVGIEQRRVKIIPIVLEYCPDLPSVVRFCHLLDYTRSSKLYNFWDKLGQAVAQSRVSRTVLEHSTQRLMLEDIKPRSTNQEKKISQDESYSQEAKEKSLRKEEQLWNAENYFQQKASTGKSSQEPSPKSSDKKREKPGKIIKSITDAIRKLPKSKLSKKSKELACPSD</sequence>
<dbReference type="GO" id="GO:0043123">
    <property type="term" value="P:positive regulation of canonical NF-kappaB signal transduction"/>
    <property type="evidence" value="ECO:0007669"/>
    <property type="project" value="InterPro"/>
</dbReference>
<feature type="compositionally biased region" description="Basic and acidic residues" evidence="1">
    <location>
        <begin position="303"/>
        <end position="317"/>
    </location>
</feature>
<evidence type="ECO:0000259" key="2">
    <source>
        <dbReference type="PROSITE" id="PS50104"/>
    </source>
</evidence>
<feature type="compositionally biased region" description="Basic and acidic residues" evidence="1">
    <location>
        <begin position="360"/>
        <end position="369"/>
    </location>
</feature>
<dbReference type="PANTHER" id="PTHR15079:SF3">
    <property type="entry name" value="MYELOID DIFFERENTIATION PRIMARY RESPONSE PROTEIN MYD88"/>
    <property type="match status" value="1"/>
</dbReference>
<dbReference type="GO" id="GO:0034142">
    <property type="term" value="P:toll-like receptor 4 signaling pathway"/>
    <property type="evidence" value="ECO:0007669"/>
    <property type="project" value="TreeGrafter"/>
</dbReference>
<dbReference type="GO" id="GO:0070976">
    <property type="term" value="F:TIR domain binding"/>
    <property type="evidence" value="ECO:0007669"/>
    <property type="project" value="InterPro"/>
</dbReference>
<dbReference type="AlphaFoldDB" id="A0A9P0A031"/>
<dbReference type="InterPro" id="IPR017281">
    <property type="entry name" value="Myelin_different_resp_MyD88"/>
</dbReference>
<dbReference type="SMART" id="SM00255">
    <property type="entry name" value="TIR"/>
    <property type="match status" value="1"/>
</dbReference>
<dbReference type="InterPro" id="IPR000157">
    <property type="entry name" value="TIR_dom"/>
</dbReference>
<dbReference type="GO" id="GO:0045087">
    <property type="term" value="P:innate immune response"/>
    <property type="evidence" value="ECO:0007669"/>
    <property type="project" value="TreeGrafter"/>
</dbReference>
<dbReference type="SUPFAM" id="SSF47986">
    <property type="entry name" value="DEATH domain"/>
    <property type="match status" value="1"/>
</dbReference>
<dbReference type="GO" id="GO:0008063">
    <property type="term" value="P:Toll signaling pathway"/>
    <property type="evidence" value="ECO:0007669"/>
    <property type="project" value="TreeGrafter"/>
</dbReference>
<dbReference type="Gene3D" id="3.40.50.10140">
    <property type="entry name" value="Toll/interleukin-1 receptor homology (TIR) domain"/>
    <property type="match status" value="1"/>
</dbReference>
<dbReference type="GO" id="GO:0002755">
    <property type="term" value="P:MyD88-dependent toll-like receptor signaling pathway"/>
    <property type="evidence" value="ECO:0007669"/>
    <property type="project" value="InterPro"/>
</dbReference>
<dbReference type="PROSITE" id="PS50104">
    <property type="entry name" value="TIR"/>
    <property type="match status" value="1"/>
</dbReference>
<dbReference type="EMBL" id="OU963862">
    <property type="protein sequence ID" value="CAH0381505.1"/>
    <property type="molecule type" value="Genomic_DNA"/>
</dbReference>
<dbReference type="Gene3D" id="1.10.533.10">
    <property type="entry name" value="Death Domain, Fas"/>
    <property type="match status" value="1"/>
</dbReference>